<keyword evidence="2" id="KW-0812">Transmembrane</keyword>
<dbReference type="PANTHER" id="PTHR43298:SF2">
    <property type="entry name" value="FMN_FAD EXPORTER YEEO-RELATED"/>
    <property type="match status" value="1"/>
</dbReference>
<dbReference type="GO" id="GO:0042910">
    <property type="term" value="F:xenobiotic transmembrane transporter activity"/>
    <property type="evidence" value="ECO:0007669"/>
    <property type="project" value="InterPro"/>
</dbReference>
<feature type="transmembrane region" description="Helical" evidence="2">
    <location>
        <begin position="391"/>
        <end position="417"/>
    </location>
</feature>
<feature type="transmembrane region" description="Helical" evidence="2">
    <location>
        <begin position="161"/>
        <end position="179"/>
    </location>
</feature>
<feature type="transmembrane region" description="Helical" evidence="2">
    <location>
        <begin position="12"/>
        <end position="31"/>
    </location>
</feature>
<evidence type="ECO:0000313" key="4">
    <source>
        <dbReference type="Proteomes" id="UP000318242"/>
    </source>
</evidence>
<gene>
    <name evidence="3" type="primary">norM</name>
    <name evidence="3" type="ORF">VCO01S_23520</name>
</gene>
<feature type="transmembrane region" description="Helical" evidence="2">
    <location>
        <begin position="88"/>
        <end position="114"/>
    </location>
</feature>
<dbReference type="AlphaFoldDB" id="A0A4Y3INT4"/>
<dbReference type="InterPro" id="IPR002528">
    <property type="entry name" value="MATE_fam"/>
</dbReference>
<dbReference type="PANTHER" id="PTHR43298">
    <property type="entry name" value="MULTIDRUG RESISTANCE PROTEIN NORM-RELATED"/>
    <property type="match status" value="1"/>
</dbReference>
<comment type="caution">
    <text evidence="3">The sequence shown here is derived from an EMBL/GenBank/DDBJ whole genome shotgun (WGS) entry which is preliminary data.</text>
</comment>
<dbReference type="Pfam" id="PF01554">
    <property type="entry name" value="MatE"/>
    <property type="match status" value="2"/>
</dbReference>
<feature type="transmembrane region" description="Helical" evidence="2">
    <location>
        <begin position="350"/>
        <end position="370"/>
    </location>
</feature>
<organism evidence="3 4">
    <name type="scientific">Vibrio comitans NBRC 102076</name>
    <dbReference type="NCBI Taxonomy" id="1219078"/>
    <lineage>
        <taxon>Bacteria</taxon>
        <taxon>Pseudomonadati</taxon>
        <taxon>Pseudomonadota</taxon>
        <taxon>Gammaproteobacteria</taxon>
        <taxon>Vibrionales</taxon>
        <taxon>Vibrionaceae</taxon>
        <taxon>Vibrio</taxon>
    </lineage>
</organism>
<keyword evidence="1" id="KW-0813">Transport</keyword>
<keyword evidence="2" id="KW-1133">Transmembrane helix</keyword>
<accession>A0A4Y3INT4</accession>
<feature type="transmembrane region" description="Helical" evidence="2">
    <location>
        <begin position="134"/>
        <end position="154"/>
    </location>
</feature>
<keyword evidence="2" id="KW-0472">Membrane</keyword>
<evidence type="ECO:0000256" key="1">
    <source>
        <dbReference type="ARBA" id="ARBA00022448"/>
    </source>
</evidence>
<evidence type="ECO:0000313" key="3">
    <source>
        <dbReference type="EMBL" id="GEA61159.1"/>
    </source>
</evidence>
<reference evidence="3 4" key="1">
    <citation type="submission" date="2019-06" db="EMBL/GenBank/DDBJ databases">
        <title>Whole genome shotgun sequence of Vibrio comitans NBRC 102076.</title>
        <authorList>
            <person name="Hosoyama A."/>
            <person name="Uohara A."/>
            <person name="Ohji S."/>
            <person name="Ichikawa N."/>
        </authorList>
    </citation>
    <scope>NUCLEOTIDE SEQUENCE [LARGE SCALE GENOMIC DNA]</scope>
    <source>
        <strain evidence="3 4">NBRC 102076</strain>
    </source>
</reference>
<sequence>MFKNSTYIKKNIKMAWPIAINALLMQGMLMIDTLLISPLGEGSLAAMGIASTIVALMLGVQNALANGSQNVLSRAFGSGKESLLSKSFLSGMIINLSVAVLFFTLVTIFKWPLIKLISHDTHLYTDIDAYLSTIKYALLLTGISQVSIALFNAMGKTKLPLLSYLLTMPVNALVSYYLIYGLGDFSGIGISGAALGSVIALGLRMMFLLVCLRYQKTSKLSFEQASDGVARNVRLHFKETFPIAANMMVLAMGLAAYNLLYTQLPTEAYAAIVMITPWLSALSQFVLAWAVSSAITISQAIGSNNLDTLDSDVSLSIKVTIAVSGIIAFASFILSLVIDKIYPGHSQTTYQALAVIAPLYILMPLIQGYTTVHGQVLRALGKTTAVFNINFVTRWLIALPLCAFVVLVLNASIFWVYAVTVFEQALKIIPMRYQARKFLREFDSKKAKELMYE</sequence>
<dbReference type="InterPro" id="IPR050222">
    <property type="entry name" value="MATE_MdtK"/>
</dbReference>
<feature type="transmembrane region" description="Helical" evidence="2">
    <location>
        <begin position="241"/>
        <end position="262"/>
    </location>
</feature>
<name>A0A4Y3INT4_9VIBR</name>
<evidence type="ECO:0000256" key="2">
    <source>
        <dbReference type="SAM" id="Phobius"/>
    </source>
</evidence>
<feature type="transmembrane region" description="Helical" evidence="2">
    <location>
        <begin position="43"/>
        <end position="67"/>
    </location>
</feature>
<keyword evidence="4" id="KW-1185">Reference proteome</keyword>
<feature type="transmembrane region" description="Helical" evidence="2">
    <location>
        <begin position="315"/>
        <end position="338"/>
    </location>
</feature>
<protein>
    <submittedName>
        <fullName evidence="3">MATE family efflux transporter</fullName>
    </submittedName>
</protein>
<dbReference type="Proteomes" id="UP000318242">
    <property type="component" value="Unassembled WGS sequence"/>
</dbReference>
<dbReference type="EMBL" id="BJLH01000010">
    <property type="protein sequence ID" value="GEA61159.1"/>
    <property type="molecule type" value="Genomic_DNA"/>
</dbReference>
<feature type="transmembrane region" description="Helical" evidence="2">
    <location>
        <begin position="268"/>
        <end position="295"/>
    </location>
</feature>
<proteinExistence type="predicted"/>
<dbReference type="GO" id="GO:0015297">
    <property type="term" value="F:antiporter activity"/>
    <property type="evidence" value="ECO:0007669"/>
    <property type="project" value="InterPro"/>
</dbReference>
<feature type="transmembrane region" description="Helical" evidence="2">
    <location>
        <begin position="185"/>
        <end position="212"/>
    </location>
</feature>
<dbReference type="GO" id="GO:0005886">
    <property type="term" value="C:plasma membrane"/>
    <property type="evidence" value="ECO:0007669"/>
    <property type="project" value="TreeGrafter"/>
</dbReference>